<evidence type="ECO:0000313" key="3">
    <source>
        <dbReference type="WBParaSite" id="TCONS_00014096.p1"/>
    </source>
</evidence>
<dbReference type="WBParaSite" id="TCONS_00014096.p1">
    <property type="protein sequence ID" value="TCONS_00014096.p1"/>
    <property type="gene ID" value="XLOC_009296"/>
</dbReference>
<protein>
    <submittedName>
        <fullName evidence="3">Reverse transcriptase domain-containing protein</fullName>
    </submittedName>
</protein>
<organism evidence="2 3">
    <name type="scientific">Strongyloides stercoralis</name>
    <name type="common">Threadworm</name>
    <dbReference type="NCBI Taxonomy" id="6248"/>
    <lineage>
        <taxon>Eukaryota</taxon>
        <taxon>Metazoa</taxon>
        <taxon>Ecdysozoa</taxon>
        <taxon>Nematoda</taxon>
        <taxon>Chromadorea</taxon>
        <taxon>Rhabditida</taxon>
        <taxon>Tylenchina</taxon>
        <taxon>Panagrolaimomorpha</taxon>
        <taxon>Strongyloidoidea</taxon>
        <taxon>Strongyloididae</taxon>
        <taxon>Strongyloides</taxon>
    </lineage>
</organism>
<dbReference type="SUPFAM" id="SSF56672">
    <property type="entry name" value="DNA/RNA polymerases"/>
    <property type="match status" value="1"/>
</dbReference>
<reference evidence="3" key="1">
    <citation type="submission" date="2024-02" db="UniProtKB">
        <authorList>
            <consortium name="WormBaseParasite"/>
        </authorList>
    </citation>
    <scope>IDENTIFICATION</scope>
</reference>
<evidence type="ECO:0000313" key="2">
    <source>
        <dbReference type="Proteomes" id="UP000035681"/>
    </source>
</evidence>
<dbReference type="PROSITE" id="PS50878">
    <property type="entry name" value="RT_POL"/>
    <property type="match status" value="1"/>
</dbReference>
<proteinExistence type="predicted"/>
<accession>A0AAF5DLZ0</accession>
<dbReference type="PANTHER" id="PTHR35450">
    <property type="entry name" value="REVERSE TRANSCRIPTASE DOMAIN-CONTAINING PROTEIN"/>
    <property type="match status" value="1"/>
</dbReference>
<dbReference type="Pfam" id="PF00078">
    <property type="entry name" value="RVT_1"/>
    <property type="match status" value="1"/>
</dbReference>
<name>A0AAF5DLZ0_STRER</name>
<dbReference type="CDD" id="cd01650">
    <property type="entry name" value="RT_nLTR_like"/>
    <property type="match status" value="1"/>
</dbReference>
<dbReference type="InterPro" id="IPR043502">
    <property type="entry name" value="DNA/RNA_pol_sf"/>
</dbReference>
<dbReference type="Proteomes" id="UP000035681">
    <property type="component" value="Unplaced"/>
</dbReference>
<evidence type="ECO:0000259" key="1">
    <source>
        <dbReference type="PROSITE" id="PS50878"/>
    </source>
</evidence>
<dbReference type="InterPro" id="IPR000477">
    <property type="entry name" value="RT_dom"/>
</dbReference>
<keyword evidence="2" id="KW-1185">Reference proteome</keyword>
<feature type="domain" description="Reverse transcriptase" evidence="1">
    <location>
        <begin position="217"/>
        <end position="513"/>
    </location>
</feature>
<sequence length="767" mass="89956">YITCLCMETICNLKKENSYEKDIAKLKKKIDTIEKKVLYMKMIKKKLKTEKSKNEINKYGYELRKIADKMKIKDDCDLILHQYNKKISKINKSIKNSLLSTQFGKKPSPKTLRYLKNSNNIVCKLNSNKARLFYANLSKDVPKKNRKSINNIKEFTDLLHKNHKMHDINNELIKNAFNENLKYTALWKAPGLDFIPGALWKHFDCFKTKLEDWIIKIINGEKELSEKDCTGITYLLYKKGEKENPNNYRPITCLGIHYKMLTACINSIITNFLDNHNEIKDLLFPINQIAGRKNIRSTTHAHLIDKAIQLDKKHNIQKKGDKNHLKMGYVDFKKAYDSMYKEKIMDIPDNSRLNTKLILCLKNIMDKWQTSIFLNKKMLKPYKIERGLLQGDSMSPLLFIISISPISWFLNKMKKIELKRNQKEVKFISINHIFYMDDLKMYSEKADNLKLMFKKVKEISKELGFSMNTIKSAKITDNANSISLDESCKDIDISVQEHIPEVLNTYAYLGIDQKCLDNAKVSISRIAEKVDLLTNELFNSELCIKQKTQGYNSICIPVISYIANNMLGNSKFENTLNMIKKQLSDKLIRTLTISKVRQKNNIRDRIFLPNNKGDMVHVLKMLDENMDVKNIKIIYDGDETKLEFLKKSWTDEKTAIKEISSLLREKYIQILIERIGNKNNYGKNIVNNENLQFPIFDSSLNNETMRTKERHDRVSHVIWKALISKYKFKYIPKKRLYENAEIRFLWDFGHEIVEKLHHTVKDNKNAL</sequence>
<dbReference type="AlphaFoldDB" id="A0AAF5DLZ0"/>
<dbReference type="PANTHER" id="PTHR35450:SF2">
    <property type="entry name" value="REVERSE TRANSCRIPTASE DOMAIN-CONTAINING PROTEIN"/>
    <property type="match status" value="1"/>
</dbReference>